<evidence type="ECO:0000313" key="2">
    <source>
        <dbReference type="Proteomes" id="UP000009081"/>
    </source>
</evidence>
<dbReference type="RefSeq" id="WP_015857483.1">
    <property type="nucleotide sequence ID" value="NC_012808.1"/>
</dbReference>
<dbReference type="AlphaFoldDB" id="C5ARP9"/>
<proteinExistence type="predicted"/>
<dbReference type="OrthoDB" id="8455952at2"/>
<dbReference type="EMBL" id="CP001510">
    <property type="protein sequence ID" value="ACS42387.1"/>
    <property type="molecule type" value="Genomic_DNA"/>
</dbReference>
<organism evidence="1 2">
    <name type="scientific">Methylorubrum extorquens (strain ATCC 14718 / DSM 1338 / JCM 2805 / NCIMB 9133 / AM1)</name>
    <name type="common">Methylobacterium extorquens</name>
    <dbReference type="NCBI Taxonomy" id="272630"/>
    <lineage>
        <taxon>Bacteria</taxon>
        <taxon>Pseudomonadati</taxon>
        <taxon>Pseudomonadota</taxon>
        <taxon>Alphaproteobacteria</taxon>
        <taxon>Hyphomicrobiales</taxon>
        <taxon>Methylobacteriaceae</taxon>
        <taxon>Methylorubrum</taxon>
    </lineage>
</organism>
<keyword evidence="2" id="KW-1185">Reference proteome</keyword>
<dbReference type="HOGENOM" id="CLU_205651_0_0_5"/>
<gene>
    <name evidence="1" type="ordered locus">MexAM1_META1p4764</name>
</gene>
<dbReference type="eggNOG" id="ENOG5033E27">
    <property type="taxonomic scope" value="Bacteria"/>
</dbReference>
<dbReference type="KEGG" id="mea:Mex_1p4764"/>
<evidence type="ECO:0000313" key="1">
    <source>
        <dbReference type="EMBL" id="ACS42387.1"/>
    </source>
</evidence>
<reference evidence="1 2" key="1">
    <citation type="journal article" date="2009" name="PLoS ONE">
        <title>Methylobacterium genome sequences: a reference blueprint to investigate microbial metabolism of C1 compounds from natural and industrial sources.</title>
        <authorList>
            <person name="Vuilleumier S."/>
            <person name="Chistoserdova L."/>
            <person name="Lee M.-C."/>
            <person name="Bringel F."/>
            <person name="Lajus A."/>
            <person name="Zhou Y."/>
            <person name="Gourion B."/>
            <person name="Barbe V."/>
            <person name="Chang J."/>
            <person name="Cruveiller S."/>
            <person name="Dossat C."/>
            <person name="Gillett W."/>
            <person name="Gruffaz C."/>
            <person name="Haugen E."/>
            <person name="Hourcade E."/>
            <person name="Levy R."/>
            <person name="Mangenot S."/>
            <person name="Muller E."/>
            <person name="Nadalig T."/>
            <person name="Pagni M."/>
            <person name="Penny C."/>
            <person name="Peyraud R."/>
            <person name="Robinson D.G."/>
            <person name="Roche D."/>
            <person name="Rouy Z."/>
            <person name="Saenampechek C."/>
            <person name="Salvignol G."/>
            <person name="Vallenet D."/>
            <person name="Wu Z."/>
            <person name="Marx C.J."/>
            <person name="Vorholt J.A."/>
            <person name="Olson M.V."/>
            <person name="Kaul R."/>
            <person name="Weissenbach J."/>
            <person name="Medigue C."/>
            <person name="Lidstrom M.E."/>
        </authorList>
    </citation>
    <scope>NUCLEOTIDE SEQUENCE [LARGE SCALE GENOMIC DNA]</scope>
    <source>
        <strain evidence="2">ATCC 14718 / DSM 1338 / JCM 2805 / NCIMB 9133 / AM1</strain>
    </source>
</reference>
<name>C5ARP9_METEA</name>
<sequence>MAQFQPNQPNGQHKCEHCGAIYDVRWHQAPMRDHDSANCGCCGKAMANWNATRYPTFDLVGECPDDKDVKFL</sequence>
<dbReference type="Proteomes" id="UP000009081">
    <property type="component" value="Chromosome"/>
</dbReference>
<protein>
    <submittedName>
        <fullName evidence="1">Uncharacterized protein</fullName>
    </submittedName>
</protein>
<accession>C5ARP9</accession>